<gene>
    <name evidence="7" type="ORF">PU560_02970</name>
</gene>
<evidence type="ECO:0000313" key="7">
    <source>
        <dbReference type="EMBL" id="MDD9205429.1"/>
    </source>
</evidence>
<dbReference type="Gene3D" id="3.40.50.300">
    <property type="entry name" value="P-loop containing nucleotide triphosphate hydrolases"/>
    <property type="match status" value="1"/>
</dbReference>
<dbReference type="InterPro" id="IPR003439">
    <property type="entry name" value="ABC_transporter-like_ATP-bd"/>
</dbReference>
<keyword evidence="8" id="KW-1185">Reference proteome</keyword>
<feature type="domain" description="ABC transmembrane type-1" evidence="6">
    <location>
        <begin position="18"/>
        <end position="300"/>
    </location>
</feature>
<feature type="transmembrane region" description="Helical" evidence="5">
    <location>
        <begin position="157"/>
        <end position="179"/>
    </location>
</feature>
<comment type="subcellular location">
    <subcellularLocation>
        <location evidence="1">Cell membrane</location>
        <topology evidence="1">Multi-pass membrane protein</topology>
    </subcellularLocation>
</comment>
<dbReference type="CDD" id="cd18548">
    <property type="entry name" value="ABC_6TM_Tm287_like"/>
    <property type="match status" value="1"/>
</dbReference>
<protein>
    <submittedName>
        <fullName evidence="7">ABC transporter ATP-binding protein</fullName>
    </submittedName>
</protein>
<feature type="transmembrane region" description="Helical" evidence="5">
    <location>
        <begin position="237"/>
        <end position="259"/>
    </location>
</feature>
<name>A0ABT5TTP8_9MICO</name>
<dbReference type="Gene3D" id="1.20.1560.10">
    <property type="entry name" value="ABC transporter type 1, transmembrane domain"/>
    <property type="match status" value="1"/>
</dbReference>
<organism evidence="7 8">
    <name type="scientific">Georgenia halotolerans</name>
    <dbReference type="NCBI Taxonomy" id="3028317"/>
    <lineage>
        <taxon>Bacteria</taxon>
        <taxon>Bacillati</taxon>
        <taxon>Actinomycetota</taxon>
        <taxon>Actinomycetes</taxon>
        <taxon>Micrococcales</taxon>
        <taxon>Bogoriellaceae</taxon>
        <taxon>Georgenia</taxon>
    </lineage>
</organism>
<evidence type="ECO:0000256" key="1">
    <source>
        <dbReference type="ARBA" id="ARBA00004651"/>
    </source>
</evidence>
<dbReference type="PROSITE" id="PS50929">
    <property type="entry name" value="ABC_TM1F"/>
    <property type="match status" value="1"/>
</dbReference>
<feature type="transmembrane region" description="Helical" evidence="5">
    <location>
        <begin position="271"/>
        <end position="298"/>
    </location>
</feature>
<evidence type="ECO:0000313" key="8">
    <source>
        <dbReference type="Proteomes" id="UP001165561"/>
    </source>
</evidence>
<dbReference type="InterPro" id="IPR027417">
    <property type="entry name" value="P-loop_NTPase"/>
</dbReference>
<reference evidence="7" key="1">
    <citation type="submission" date="2023-02" db="EMBL/GenBank/DDBJ databases">
        <title>Georgenia sp.10Sc9-8, isolated from a soil sample collected from the Taklamakan desert.</title>
        <authorList>
            <person name="Liu S."/>
        </authorList>
    </citation>
    <scope>NUCLEOTIDE SEQUENCE</scope>
    <source>
        <strain evidence="7">10Sc9-8</strain>
    </source>
</reference>
<dbReference type="PANTHER" id="PTHR43394">
    <property type="entry name" value="ATP-DEPENDENT PERMEASE MDL1, MITOCHONDRIAL"/>
    <property type="match status" value="1"/>
</dbReference>
<accession>A0ABT5TTP8</accession>
<keyword evidence="4 5" id="KW-0472">Membrane</keyword>
<evidence type="ECO:0000259" key="6">
    <source>
        <dbReference type="PROSITE" id="PS50929"/>
    </source>
</evidence>
<comment type="caution">
    <text evidence="7">The sequence shown here is derived from an EMBL/GenBank/DDBJ whole genome shotgun (WGS) entry which is preliminary data.</text>
</comment>
<feature type="transmembrane region" description="Helical" evidence="5">
    <location>
        <begin position="12"/>
        <end position="33"/>
    </location>
</feature>
<dbReference type="GO" id="GO:0005524">
    <property type="term" value="F:ATP binding"/>
    <property type="evidence" value="ECO:0007669"/>
    <property type="project" value="UniProtKB-KW"/>
</dbReference>
<evidence type="ECO:0000256" key="4">
    <source>
        <dbReference type="ARBA" id="ARBA00023136"/>
    </source>
</evidence>
<dbReference type="EMBL" id="JARACI010000486">
    <property type="protein sequence ID" value="MDD9205429.1"/>
    <property type="molecule type" value="Genomic_DNA"/>
</dbReference>
<dbReference type="InterPro" id="IPR036640">
    <property type="entry name" value="ABC1_TM_sf"/>
</dbReference>
<keyword evidence="7" id="KW-0547">Nucleotide-binding</keyword>
<dbReference type="Pfam" id="PF00664">
    <property type="entry name" value="ABC_membrane"/>
    <property type="match status" value="1"/>
</dbReference>
<dbReference type="PANTHER" id="PTHR43394:SF1">
    <property type="entry name" value="ATP-BINDING CASSETTE SUB-FAMILY B MEMBER 10, MITOCHONDRIAL"/>
    <property type="match status" value="1"/>
</dbReference>
<keyword evidence="3 5" id="KW-1133">Transmembrane helix</keyword>
<evidence type="ECO:0000256" key="3">
    <source>
        <dbReference type="ARBA" id="ARBA00022989"/>
    </source>
</evidence>
<feature type="transmembrane region" description="Helical" evidence="5">
    <location>
        <begin position="53"/>
        <end position="79"/>
    </location>
</feature>
<dbReference type="InterPro" id="IPR039421">
    <property type="entry name" value="Type_1_exporter"/>
</dbReference>
<keyword evidence="2 5" id="KW-0812">Transmembrane</keyword>
<proteinExistence type="predicted"/>
<dbReference type="InterPro" id="IPR011527">
    <property type="entry name" value="ABC1_TM_dom"/>
</dbReference>
<dbReference type="SUPFAM" id="SSF90123">
    <property type="entry name" value="ABC transporter transmembrane region"/>
    <property type="match status" value="1"/>
</dbReference>
<dbReference type="Pfam" id="PF00005">
    <property type="entry name" value="ABC_tran"/>
    <property type="match status" value="1"/>
</dbReference>
<dbReference type="SUPFAM" id="SSF52540">
    <property type="entry name" value="P-loop containing nucleoside triphosphate hydrolases"/>
    <property type="match status" value="1"/>
</dbReference>
<feature type="transmembrane region" description="Helical" evidence="5">
    <location>
        <begin position="127"/>
        <end position="151"/>
    </location>
</feature>
<feature type="non-terminal residue" evidence="7">
    <location>
        <position position="397"/>
    </location>
</feature>
<keyword evidence="7" id="KW-0067">ATP-binding</keyword>
<dbReference type="Proteomes" id="UP001165561">
    <property type="component" value="Unassembled WGS sequence"/>
</dbReference>
<sequence length="397" mass="42622">MLLRLLRDFLGPYARDVWFIVTLQVIQTLAALSLPSLNADIIDNGVVAGNTDYILRVGVVMLGLTALQIVSAITGVYLAARTAMGVGRDVRHALFDRVQAFSAEEMGRFGAPSLITRTTNDVQQVQMVTLLTFTIMVMAPLMMAGGVIMALRQDAALSGLLLVSVPVLLGVLGVMILLMRPLFRQVQERLDRINLVMREQIAGVRVIRSFVREDAERERFEDANTRLMRTALAVGRLMALAFPAVMVVVNLSQVAVIWFGGARIDAGQMEVGALVAFLNYLMLILMSVLMAVMMFMMVPRAEVGAERISAVLGTVPSVARPADPVPVPAHAPGTASTALQVDLHGVDFGYPGAEEPVLHDLTLTLPPGRTTAVVGSTGAGKSTLVNLLPRLLDATAG</sequence>
<evidence type="ECO:0000256" key="2">
    <source>
        <dbReference type="ARBA" id="ARBA00022692"/>
    </source>
</evidence>
<evidence type="ECO:0000256" key="5">
    <source>
        <dbReference type="SAM" id="Phobius"/>
    </source>
</evidence>